<feature type="compositionally biased region" description="Polar residues" evidence="1">
    <location>
        <begin position="626"/>
        <end position="638"/>
    </location>
</feature>
<dbReference type="GO" id="GO:0045944">
    <property type="term" value="P:positive regulation of transcription by RNA polymerase II"/>
    <property type="evidence" value="ECO:0007669"/>
    <property type="project" value="TreeGrafter"/>
</dbReference>
<dbReference type="CDD" id="cd00130">
    <property type="entry name" value="PAS"/>
    <property type="match status" value="1"/>
</dbReference>
<feature type="region of interest" description="Disordered" evidence="1">
    <location>
        <begin position="468"/>
        <end position="513"/>
    </location>
</feature>
<dbReference type="PROSITE" id="PS50112">
    <property type="entry name" value="PAS"/>
    <property type="match status" value="1"/>
</dbReference>
<feature type="region of interest" description="Disordered" evidence="1">
    <location>
        <begin position="560"/>
        <end position="707"/>
    </location>
</feature>
<evidence type="ECO:0000313" key="4">
    <source>
        <dbReference type="Proteomes" id="UP000008237"/>
    </source>
</evidence>
<dbReference type="GO" id="GO:0005634">
    <property type="term" value="C:nucleus"/>
    <property type="evidence" value="ECO:0007669"/>
    <property type="project" value="InterPro"/>
</dbReference>
<feature type="compositionally biased region" description="Pro residues" evidence="1">
    <location>
        <begin position="828"/>
        <end position="838"/>
    </location>
</feature>
<dbReference type="EMBL" id="GL450531">
    <property type="protein sequence ID" value="EFN80871.1"/>
    <property type="molecule type" value="Genomic_DNA"/>
</dbReference>
<dbReference type="Gene3D" id="3.30.450.20">
    <property type="entry name" value="PAS domain"/>
    <property type="match status" value="2"/>
</dbReference>
<dbReference type="GO" id="GO:0032870">
    <property type="term" value="P:cellular response to hormone stimulus"/>
    <property type="evidence" value="ECO:0007669"/>
    <property type="project" value="TreeGrafter"/>
</dbReference>
<dbReference type="OrthoDB" id="10035882at2759"/>
<keyword evidence="3" id="KW-0675">Receptor</keyword>
<dbReference type="Pfam" id="PF13426">
    <property type="entry name" value="PAS_9"/>
    <property type="match status" value="1"/>
</dbReference>
<feature type="region of interest" description="Disordered" evidence="1">
    <location>
        <begin position="753"/>
        <end position="810"/>
    </location>
</feature>
<proteinExistence type="predicted"/>
<protein>
    <submittedName>
        <fullName evidence="3">Nuclear receptor coactivator 2</fullName>
    </submittedName>
</protein>
<dbReference type="GO" id="GO:0003713">
    <property type="term" value="F:transcription coactivator activity"/>
    <property type="evidence" value="ECO:0007669"/>
    <property type="project" value="InterPro"/>
</dbReference>
<dbReference type="PANTHER" id="PTHR10684:SF4">
    <property type="entry name" value="TAIMAN, ISOFORM G"/>
    <property type="match status" value="1"/>
</dbReference>
<feature type="compositionally biased region" description="Low complexity" evidence="1">
    <location>
        <begin position="607"/>
        <end position="625"/>
    </location>
</feature>
<dbReference type="STRING" id="610380.E2BTX2"/>
<name>E2BTX2_HARSA</name>
<accession>E2BTX2</accession>
<dbReference type="Pfam" id="PF14598">
    <property type="entry name" value="PAS_11"/>
    <property type="match status" value="1"/>
</dbReference>
<dbReference type="SMART" id="SM00091">
    <property type="entry name" value="PAS"/>
    <property type="match status" value="2"/>
</dbReference>
<feature type="compositionally biased region" description="Polar residues" evidence="1">
    <location>
        <begin position="757"/>
        <end position="773"/>
    </location>
</feature>
<dbReference type="Proteomes" id="UP000008237">
    <property type="component" value="Unassembled WGS sequence"/>
</dbReference>
<feature type="compositionally biased region" description="Pro residues" evidence="1">
    <location>
        <begin position="487"/>
        <end position="499"/>
    </location>
</feature>
<evidence type="ECO:0000259" key="2">
    <source>
        <dbReference type="PROSITE" id="PS50112"/>
    </source>
</evidence>
<organism evidence="4">
    <name type="scientific">Harpegnathos saltator</name>
    <name type="common">Jerdon's jumping ant</name>
    <dbReference type="NCBI Taxonomy" id="610380"/>
    <lineage>
        <taxon>Eukaryota</taxon>
        <taxon>Metazoa</taxon>
        <taxon>Ecdysozoa</taxon>
        <taxon>Arthropoda</taxon>
        <taxon>Hexapoda</taxon>
        <taxon>Insecta</taxon>
        <taxon>Pterygota</taxon>
        <taxon>Neoptera</taxon>
        <taxon>Endopterygota</taxon>
        <taxon>Hymenoptera</taxon>
        <taxon>Apocrita</taxon>
        <taxon>Aculeata</taxon>
        <taxon>Formicoidea</taxon>
        <taxon>Formicidae</taxon>
        <taxon>Ponerinae</taxon>
        <taxon>Ponerini</taxon>
        <taxon>Harpegnathos</taxon>
    </lineage>
</organism>
<feature type="compositionally biased region" description="Low complexity" evidence="1">
    <location>
        <begin position="799"/>
        <end position="810"/>
    </location>
</feature>
<dbReference type="InParanoid" id="E2BTX2"/>
<feature type="compositionally biased region" description="Low complexity" evidence="1">
    <location>
        <begin position="569"/>
        <end position="580"/>
    </location>
</feature>
<dbReference type="GO" id="GO:0016922">
    <property type="term" value="F:nuclear receptor binding"/>
    <property type="evidence" value="ECO:0007669"/>
    <property type="project" value="TreeGrafter"/>
</dbReference>
<reference evidence="3 4" key="1">
    <citation type="journal article" date="2010" name="Science">
        <title>Genomic comparison of the ants Camponotus floridanus and Harpegnathos saltator.</title>
        <authorList>
            <person name="Bonasio R."/>
            <person name="Zhang G."/>
            <person name="Ye C."/>
            <person name="Mutti N.S."/>
            <person name="Fang X."/>
            <person name="Qin N."/>
            <person name="Donahue G."/>
            <person name="Yang P."/>
            <person name="Li Q."/>
            <person name="Li C."/>
            <person name="Zhang P."/>
            <person name="Huang Z."/>
            <person name="Berger S.L."/>
            <person name="Reinberg D."/>
            <person name="Wang J."/>
            <person name="Liebig J."/>
        </authorList>
    </citation>
    <scope>NUCLEOTIDE SEQUENCE [LARGE SCALE GENOMIC DNA]</scope>
    <source>
        <strain evidence="3 4">R22 G/1</strain>
    </source>
</reference>
<dbReference type="SUPFAM" id="SSF55785">
    <property type="entry name" value="PYP-like sensor domain (PAS domain)"/>
    <property type="match status" value="2"/>
</dbReference>
<evidence type="ECO:0000313" key="3">
    <source>
        <dbReference type="EMBL" id="EFN80871.1"/>
    </source>
</evidence>
<feature type="domain" description="PAS" evidence="2">
    <location>
        <begin position="66"/>
        <end position="137"/>
    </location>
</feature>
<dbReference type="InterPro" id="IPR035965">
    <property type="entry name" value="PAS-like_dom_sf"/>
</dbReference>
<sequence length="848" mass="91891">MDNTQADFLLDELRIQWITELLRTLMCAFGTLCSLQIRHFRQQEGSNSHAVQQGEVSSSNPNILSNDQVVTILLETVDGFLFVVNSEGRVEYVTDNITQYINYTKDDVLGKDIYNIIHHGDHNTFMRNVLPMSLSWTNDLQPQTRNRTFSCRFLVKPPDDKDETMEEKQQRVSKYESMQVCSAVLPSSADRLESGDVSSESPDIGLCVMCVARRISPNEKPIGTSIEQFTFKLDTTWKIVTVDTSWLSHVYSKYLTKNNLVGTSIKDLCHPHDLTTLTKHLSETFKLGESTSDLYRMRVSSDKFLNIQTKSKFFKGKVMNAHDSDYVMAINSIIGENDHYRDNLMPIEGGQLSNNKLCSGHSSSRCANNSNNNNGNNNNNVGGPMSVAHLNGQVSGISARGMTVAAAASHVATSSNSITVSAGDAAGGGSDSCNPLTSLSTTAGNTFNHFTGNVDLDFEFFPSSTWELDGSASWTDRPESRASGPPNSRPPSQPAPTASPSPQGTTFSSSAVAPHCSPLRPFSPTTVSAAHTFSNSFPFSPLQESTQTATLSNTVVSGVGSNNGGSGGNTITSGNATTTVKRTEETNKIGCPNNNGGGGGSGGTMDSTTVRTSSSNSSGSTAITTVETQNSSVVSTESGRLRNLLTKGPSASEDSQDNTNSDSDNQNKHRILKILLNQPDEDDYNSEHKVRTSPSNMPKPSSMEHPKPVANNMLLQLLNEKNDDEDEGEKRNELLQHLMKDQDGERRPFFEERKLQEQQSGDHLGLGSTTQVGQKRPGAEDSDINVTVKRPMDGSHQVTSSGTSSSINSNSKLWEKNKMLASLLAIKPPEPTNVPPIPASVISATPQA</sequence>
<dbReference type="InterPro" id="IPR000014">
    <property type="entry name" value="PAS"/>
</dbReference>
<dbReference type="InterPro" id="IPR017426">
    <property type="entry name" value="Nuclear_rcpt_coactivator"/>
</dbReference>
<feature type="region of interest" description="Disordered" evidence="1">
    <location>
        <begin position="828"/>
        <end position="848"/>
    </location>
</feature>
<feature type="region of interest" description="Disordered" evidence="1">
    <location>
        <begin position="361"/>
        <end position="384"/>
    </location>
</feature>
<dbReference type="OMA" id="LDTTWKI"/>
<feature type="compositionally biased region" description="Low complexity" evidence="1">
    <location>
        <begin position="368"/>
        <end position="380"/>
    </location>
</feature>
<evidence type="ECO:0000256" key="1">
    <source>
        <dbReference type="SAM" id="MobiDB-lite"/>
    </source>
</evidence>
<dbReference type="PANTHER" id="PTHR10684">
    <property type="entry name" value="NUCLEAR RECEPTOR COACTIVATOR"/>
    <property type="match status" value="1"/>
</dbReference>
<gene>
    <name evidence="3" type="ORF">EAI_11904</name>
</gene>
<dbReference type="AlphaFoldDB" id="E2BTX2"/>
<keyword evidence="4" id="KW-1185">Reference proteome</keyword>